<protein>
    <submittedName>
        <fullName evidence="2">Calcineurin-like phosphoesterase</fullName>
    </submittedName>
</protein>
<dbReference type="GO" id="GO:0016791">
    <property type="term" value="F:phosphatase activity"/>
    <property type="evidence" value="ECO:0007669"/>
    <property type="project" value="TreeGrafter"/>
</dbReference>
<accession>K1SSM5</accession>
<comment type="caution">
    <text evidence="2">The sequence shown here is derived from an EMBL/GenBank/DDBJ whole genome shotgun (WGS) entry which is preliminary data.</text>
</comment>
<dbReference type="PANTHER" id="PTHR42850:SF4">
    <property type="entry name" value="ZINC-DEPENDENT ENDOPOLYPHOSPHATASE"/>
    <property type="match status" value="1"/>
</dbReference>
<dbReference type="GO" id="GO:0008803">
    <property type="term" value="F:bis(5'-nucleosyl)-tetraphosphatase (symmetrical) activity"/>
    <property type="evidence" value="ECO:0007669"/>
    <property type="project" value="TreeGrafter"/>
</dbReference>
<evidence type="ECO:0000313" key="2">
    <source>
        <dbReference type="EMBL" id="EKC50256.1"/>
    </source>
</evidence>
<dbReference type="InterPro" id="IPR029052">
    <property type="entry name" value="Metallo-depent_PP-like"/>
</dbReference>
<evidence type="ECO:0000259" key="1">
    <source>
        <dbReference type="Pfam" id="PF00149"/>
    </source>
</evidence>
<proteinExistence type="predicted"/>
<dbReference type="GO" id="GO:0005737">
    <property type="term" value="C:cytoplasm"/>
    <property type="evidence" value="ECO:0007669"/>
    <property type="project" value="TreeGrafter"/>
</dbReference>
<dbReference type="EMBL" id="AJWY01012325">
    <property type="protein sequence ID" value="EKC50256.1"/>
    <property type="molecule type" value="Genomic_DNA"/>
</dbReference>
<organism evidence="2">
    <name type="scientific">human gut metagenome</name>
    <dbReference type="NCBI Taxonomy" id="408170"/>
    <lineage>
        <taxon>unclassified sequences</taxon>
        <taxon>metagenomes</taxon>
        <taxon>organismal metagenomes</taxon>
    </lineage>
</organism>
<dbReference type="PANTHER" id="PTHR42850">
    <property type="entry name" value="METALLOPHOSPHOESTERASE"/>
    <property type="match status" value="1"/>
</dbReference>
<dbReference type="Pfam" id="PF00149">
    <property type="entry name" value="Metallophos"/>
    <property type="match status" value="1"/>
</dbReference>
<feature type="domain" description="Calcineurin-like phosphoesterase" evidence="1">
    <location>
        <begin position="5"/>
        <end position="193"/>
    </location>
</feature>
<dbReference type="InterPro" id="IPR004843">
    <property type="entry name" value="Calcineurin-like_PHP"/>
</dbReference>
<dbReference type="Gene3D" id="3.60.21.10">
    <property type="match status" value="1"/>
</dbReference>
<gene>
    <name evidence="2" type="ORF">LEA_17981</name>
</gene>
<dbReference type="InterPro" id="IPR050126">
    <property type="entry name" value="Ap4A_hydrolase"/>
</dbReference>
<name>K1SSM5_9ZZZZ</name>
<feature type="non-terminal residue" evidence="2">
    <location>
        <position position="1"/>
    </location>
</feature>
<dbReference type="SUPFAM" id="SSF56300">
    <property type="entry name" value="Metallo-dependent phosphatases"/>
    <property type="match status" value="1"/>
</dbReference>
<dbReference type="AlphaFoldDB" id="K1SSM5"/>
<reference evidence="2" key="1">
    <citation type="journal article" date="2013" name="Environ. Microbiol.">
        <title>Microbiota from the distal guts of lean and obese adolescents exhibit partial functional redundancy besides clear differences in community structure.</title>
        <authorList>
            <person name="Ferrer M."/>
            <person name="Ruiz A."/>
            <person name="Lanza F."/>
            <person name="Haange S.B."/>
            <person name="Oberbach A."/>
            <person name="Till H."/>
            <person name="Bargiela R."/>
            <person name="Campoy C."/>
            <person name="Segura M.T."/>
            <person name="Richter M."/>
            <person name="von Bergen M."/>
            <person name="Seifert J."/>
            <person name="Suarez A."/>
        </authorList>
    </citation>
    <scope>NUCLEOTIDE SEQUENCE</scope>
</reference>
<dbReference type="GO" id="GO:0110154">
    <property type="term" value="P:RNA decapping"/>
    <property type="evidence" value="ECO:0007669"/>
    <property type="project" value="TreeGrafter"/>
</dbReference>
<sequence>ETMTYVISDLHGYPIEKLKILLEKAGFCENDFLYILGDVIDRNGDGGVGILRWLLSQSNVQLILGNHEAMLLACTFLFDEITDDSIADFDSEKIEILSNYQLNGGDVTLKSLAKLNKESPETVCDILDYLRDCPLYEAVTAGGKDYFLCHSGIDEFEKSKKISDYPADAFIWAWPEIGDDYFDDIITVFGHTPTMNYGEQYRNKIIKTRTWIDIDMGAADGKTEPVLLRLDDMKEFRN</sequence>